<feature type="compositionally biased region" description="Polar residues" evidence="1">
    <location>
        <begin position="66"/>
        <end position="75"/>
    </location>
</feature>
<sequence>MGLLLYFPSRDTRYAFGRDGESFRELHCKQEEECYKGSFELAFQCHGSEVNQHLVSEVMHILLKTGQSTPSNSSNGGVGPTKPSNSLILSPNSCLIDIIPGLEQVKEQRREIQEVRCRFEGYDAEQPSRTTRRLFPKRTSV</sequence>
<comment type="caution">
    <text evidence="2">The sequence shown here is derived from an EMBL/GenBank/DDBJ whole genome shotgun (WGS) entry which is preliminary data.</text>
</comment>
<organism evidence="2 3">
    <name type="scientific">Brassica cretica</name>
    <name type="common">Mustard</name>
    <dbReference type="NCBI Taxonomy" id="69181"/>
    <lineage>
        <taxon>Eukaryota</taxon>
        <taxon>Viridiplantae</taxon>
        <taxon>Streptophyta</taxon>
        <taxon>Embryophyta</taxon>
        <taxon>Tracheophyta</taxon>
        <taxon>Spermatophyta</taxon>
        <taxon>Magnoliopsida</taxon>
        <taxon>eudicotyledons</taxon>
        <taxon>Gunneridae</taxon>
        <taxon>Pentapetalae</taxon>
        <taxon>rosids</taxon>
        <taxon>malvids</taxon>
        <taxon>Brassicales</taxon>
        <taxon>Brassicaceae</taxon>
        <taxon>Brassiceae</taxon>
        <taxon>Brassica</taxon>
    </lineage>
</organism>
<evidence type="ECO:0000256" key="1">
    <source>
        <dbReference type="SAM" id="MobiDB-lite"/>
    </source>
</evidence>
<accession>A0ABQ7BUN0</accession>
<name>A0ABQ7BUN0_BRACR</name>
<dbReference type="Proteomes" id="UP000266723">
    <property type="component" value="Unassembled WGS sequence"/>
</dbReference>
<feature type="region of interest" description="Disordered" evidence="1">
    <location>
        <begin position="66"/>
        <end position="86"/>
    </location>
</feature>
<protein>
    <submittedName>
        <fullName evidence="2">Uncharacterized protein</fullName>
    </submittedName>
</protein>
<gene>
    <name evidence="2" type="ORF">DY000_02007807</name>
</gene>
<proteinExistence type="predicted"/>
<dbReference type="EMBL" id="QGKV02000832">
    <property type="protein sequence ID" value="KAF3543135.1"/>
    <property type="molecule type" value="Genomic_DNA"/>
</dbReference>
<keyword evidence="3" id="KW-1185">Reference proteome</keyword>
<reference evidence="2 3" key="1">
    <citation type="journal article" date="2020" name="BMC Genomics">
        <title>Intraspecific diversification of the crop wild relative Brassica cretica Lam. using demographic model selection.</title>
        <authorList>
            <person name="Kioukis A."/>
            <person name="Michalopoulou V.A."/>
            <person name="Briers L."/>
            <person name="Pirintsos S."/>
            <person name="Studholme D.J."/>
            <person name="Pavlidis P."/>
            <person name="Sarris P.F."/>
        </authorList>
    </citation>
    <scope>NUCLEOTIDE SEQUENCE [LARGE SCALE GENOMIC DNA]</scope>
    <source>
        <strain evidence="3">cv. PFS-1207/04</strain>
    </source>
</reference>
<evidence type="ECO:0000313" key="3">
    <source>
        <dbReference type="Proteomes" id="UP000266723"/>
    </source>
</evidence>
<evidence type="ECO:0000313" key="2">
    <source>
        <dbReference type="EMBL" id="KAF3543135.1"/>
    </source>
</evidence>